<keyword evidence="3" id="KW-1185">Reference proteome</keyword>
<sequence length="94" mass="10851">MLGGDYRPRIIMGKMVTVKHDPCRTAHMRPLVVKQRSSSAHAPLRSARGYKRKPRPNIPDKRKPRARMPHPTNREEIVSDRSDAIRLRGDTRCN</sequence>
<evidence type="ECO:0000313" key="3">
    <source>
        <dbReference type="Proteomes" id="UP000308197"/>
    </source>
</evidence>
<dbReference type="InParanoid" id="A0A5C3PZ01"/>
<dbReference type="Proteomes" id="UP000308197">
    <property type="component" value="Unassembled WGS sequence"/>
</dbReference>
<feature type="region of interest" description="Disordered" evidence="1">
    <location>
        <begin position="27"/>
        <end position="94"/>
    </location>
</feature>
<evidence type="ECO:0000256" key="1">
    <source>
        <dbReference type="SAM" id="MobiDB-lite"/>
    </source>
</evidence>
<dbReference type="EMBL" id="ML210974">
    <property type="protein sequence ID" value="TFK94009.1"/>
    <property type="molecule type" value="Genomic_DNA"/>
</dbReference>
<dbReference type="AlphaFoldDB" id="A0A5C3PZ01"/>
<reference evidence="2 3" key="1">
    <citation type="journal article" date="2019" name="Nat. Ecol. Evol.">
        <title>Megaphylogeny resolves global patterns of mushroom evolution.</title>
        <authorList>
            <person name="Varga T."/>
            <person name="Krizsan K."/>
            <person name="Foldi C."/>
            <person name="Dima B."/>
            <person name="Sanchez-Garcia M."/>
            <person name="Sanchez-Ramirez S."/>
            <person name="Szollosi G.J."/>
            <person name="Szarkandi J.G."/>
            <person name="Papp V."/>
            <person name="Albert L."/>
            <person name="Andreopoulos W."/>
            <person name="Angelini C."/>
            <person name="Antonin V."/>
            <person name="Barry K.W."/>
            <person name="Bougher N.L."/>
            <person name="Buchanan P."/>
            <person name="Buyck B."/>
            <person name="Bense V."/>
            <person name="Catcheside P."/>
            <person name="Chovatia M."/>
            <person name="Cooper J."/>
            <person name="Damon W."/>
            <person name="Desjardin D."/>
            <person name="Finy P."/>
            <person name="Geml J."/>
            <person name="Haridas S."/>
            <person name="Hughes K."/>
            <person name="Justo A."/>
            <person name="Karasinski D."/>
            <person name="Kautmanova I."/>
            <person name="Kiss B."/>
            <person name="Kocsube S."/>
            <person name="Kotiranta H."/>
            <person name="LaButti K.M."/>
            <person name="Lechner B.E."/>
            <person name="Liimatainen K."/>
            <person name="Lipzen A."/>
            <person name="Lukacs Z."/>
            <person name="Mihaltcheva S."/>
            <person name="Morgado L.N."/>
            <person name="Niskanen T."/>
            <person name="Noordeloos M.E."/>
            <person name="Ohm R.A."/>
            <person name="Ortiz-Santana B."/>
            <person name="Ovrebo C."/>
            <person name="Racz N."/>
            <person name="Riley R."/>
            <person name="Savchenko A."/>
            <person name="Shiryaev A."/>
            <person name="Soop K."/>
            <person name="Spirin V."/>
            <person name="Szebenyi C."/>
            <person name="Tomsovsky M."/>
            <person name="Tulloss R.E."/>
            <person name="Uehling J."/>
            <person name="Grigoriev I.V."/>
            <person name="Vagvolgyi C."/>
            <person name="Papp T."/>
            <person name="Martin F.M."/>
            <person name="Miettinen O."/>
            <person name="Hibbett D.S."/>
            <person name="Nagy L.G."/>
        </authorList>
    </citation>
    <scope>NUCLEOTIDE SEQUENCE [LARGE SCALE GENOMIC DNA]</scope>
    <source>
        <strain evidence="2 3">HHB13444</strain>
    </source>
</reference>
<protein>
    <submittedName>
        <fullName evidence="2">Uncharacterized protein</fullName>
    </submittedName>
</protein>
<proteinExistence type="predicted"/>
<organism evidence="2 3">
    <name type="scientific">Polyporus arcularius HHB13444</name>
    <dbReference type="NCBI Taxonomy" id="1314778"/>
    <lineage>
        <taxon>Eukaryota</taxon>
        <taxon>Fungi</taxon>
        <taxon>Dikarya</taxon>
        <taxon>Basidiomycota</taxon>
        <taxon>Agaricomycotina</taxon>
        <taxon>Agaricomycetes</taxon>
        <taxon>Polyporales</taxon>
        <taxon>Polyporaceae</taxon>
        <taxon>Polyporus</taxon>
    </lineage>
</organism>
<gene>
    <name evidence="2" type="ORF">K466DRAFT_580474</name>
</gene>
<name>A0A5C3PZ01_9APHY</name>
<feature type="compositionally biased region" description="Basic and acidic residues" evidence="1">
    <location>
        <begin position="72"/>
        <end position="94"/>
    </location>
</feature>
<evidence type="ECO:0000313" key="2">
    <source>
        <dbReference type="EMBL" id="TFK94009.1"/>
    </source>
</evidence>
<accession>A0A5C3PZ01</accession>